<dbReference type="SMART" id="SM01026">
    <property type="entry name" value="Beach"/>
    <property type="match status" value="1"/>
</dbReference>
<dbReference type="InterPro" id="IPR036322">
    <property type="entry name" value="WD40_repeat_dom_sf"/>
</dbReference>
<feature type="compositionally biased region" description="Basic and acidic residues" evidence="1">
    <location>
        <begin position="3309"/>
        <end position="3324"/>
    </location>
</feature>
<dbReference type="SMART" id="SM00064">
    <property type="entry name" value="FYVE"/>
    <property type="match status" value="1"/>
</dbReference>
<reference evidence="2" key="1">
    <citation type="journal article" date="2012" name="Nature">
        <title>The oyster genome reveals stress adaptation and complexity of shell formation.</title>
        <authorList>
            <person name="Zhang G."/>
            <person name="Fang X."/>
            <person name="Guo X."/>
            <person name="Li L."/>
            <person name="Luo R."/>
            <person name="Xu F."/>
            <person name="Yang P."/>
            <person name="Zhang L."/>
            <person name="Wang X."/>
            <person name="Qi H."/>
            <person name="Xiong Z."/>
            <person name="Que H."/>
            <person name="Xie Y."/>
            <person name="Holland P.W."/>
            <person name="Paps J."/>
            <person name="Zhu Y."/>
            <person name="Wu F."/>
            <person name="Chen Y."/>
            <person name="Wang J."/>
            <person name="Peng C."/>
            <person name="Meng J."/>
            <person name="Yang L."/>
            <person name="Liu J."/>
            <person name="Wen B."/>
            <person name="Zhang N."/>
            <person name="Huang Z."/>
            <person name="Zhu Q."/>
            <person name="Feng Y."/>
            <person name="Mount A."/>
            <person name="Hedgecock D."/>
            <person name="Xu Z."/>
            <person name="Liu Y."/>
            <person name="Domazet-Loso T."/>
            <person name="Du Y."/>
            <person name="Sun X."/>
            <person name="Zhang S."/>
            <person name="Liu B."/>
            <person name="Cheng P."/>
            <person name="Jiang X."/>
            <person name="Li J."/>
            <person name="Fan D."/>
            <person name="Wang W."/>
            <person name="Fu W."/>
            <person name="Wang T."/>
            <person name="Wang B."/>
            <person name="Zhang J."/>
            <person name="Peng Z."/>
            <person name="Li Y."/>
            <person name="Li N."/>
            <person name="Wang J."/>
            <person name="Chen M."/>
            <person name="He Y."/>
            <person name="Tan F."/>
            <person name="Song X."/>
            <person name="Zheng Q."/>
            <person name="Huang R."/>
            <person name="Yang H."/>
            <person name="Du X."/>
            <person name="Chen L."/>
            <person name="Yang M."/>
            <person name="Gaffney P.M."/>
            <person name="Wang S."/>
            <person name="Luo L."/>
            <person name="She Z."/>
            <person name="Ming Y."/>
            <person name="Huang W."/>
            <person name="Zhang S."/>
            <person name="Huang B."/>
            <person name="Zhang Y."/>
            <person name="Qu T."/>
            <person name="Ni P."/>
            <person name="Miao G."/>
            <person name="Wang J."/>
            <person name="Wang Q."/>
            <person name="Steinberg C.E."/>
            <person name="Wang H."/>
            <person name="Li N."/>
            <person name="Qian L."/>
            <person name="Zhang G."/>
            <person name="Li Y."/>
            <person name="Yang H."/>
            <person name="Liu X."/>
            <person name="Wang J."/>
            <person name="Yin Y."/>
            <person name="Wang J."/>
        </authorList>
    </citation>
    <scope>NUCLEOTIDE SEQUENCE [LARGE SCALE GENOMIC DNA]</scope>
    <source>
        <strain evidence="2">05x7-T-G4-1.051#20</strain>
    </source>
</reference>
<proteinExistence type="predicted"/>
<dbReference type="PANTHER" id="PTHR46108">
    <property type="entry name" value="BLUE CHEESE"/>
    <property type="match status" value="1"/>
</dbReference>
<dbReference type="InterPro" id="IPR017455">
    <property type="entry name" value="Znf_FYVE-rel"/>
</dbReference>
<dbReference type="SUPFAM" id="SSF49899">
    <property type="entry name" value="Concanavalin A-like lectins/glucanases"/>
    <property type="match status" value="1"/>
</dbReference>
<organism evidence="2">
    <name type="scientific">Magallana gigas</name>
    <name type="common">Pacific oyster</name>
    <name type="synonym">Crassostrea gigas</name>
    <dbReference type="NCBI Taxonomy" id="29159"/>
    <lineage>
        <taxon>Eukaryota</taxon>
        <taxon>Metazoa</taxon>
        <taxon>Spiralia</taxon>
        <taxon>Lophotrochozoa</taxon>
        <taxon>Mollusca</taxon>
        <taxon>Bivalvia</taxon>
        <taxon>Autobranchia</taxon>
        <taxon>Pteriomorphia</taxon>
        <taxon>Ostreida</taxon>
        <taxon>Ostreoidea</taxon>
        <taxon>Ostreidae</taxon>
        <taxon>Magallana</taxon>
    </lineage>
</organism>
<dbReference type="InterPro" id="IPR011993">
    <property type="entry name" value="PH-like_dom_sf"/>
</dbReference>
<dbReference type="Pfam" id="PF23295">
    <property type="entry name" value="Arm_4"/>
    <property type="match status" value="1"/>
</dbReference>
<dbReference type="EMBL" id="JH817465">
    <property type="protein sequence ID" value="EKC43200.1"/>
    <property type="molecule type" value="Genomic_DNA"/>
</dbReference>
<feature type="region of interest" description="Disordered" evidence="1">
    <location>
        <begin position="3395"/>
        <end position="3425"/>
    </location>
</feature>
<feature type="region of interest" description="Disordered" evidence="1">
    <location>
        <begin position="3309"/>
        <end position="3331"/>
    </location>
</feature>
<dbReference type="Pfam" id="PF14844">
    <property type="entry name" value="PH_BEACH"/>
    <property type="match status" value="1"/>
</dbReference>
<dbReference type="InterPro" id="IPR051944">
    <property type="entry name" value="BEACH_domain_protein"/>
</dbReference>
<dbReference type="PROSITE" id="PS51783">
    <property type="entry name" value="PH_BEACH"/>
    <property type="match status" value="1"/>
</dbReference>
<dbReference type="SUPFAM" id="SSF50978">
    <property type="entry name" value="WD40 repeat-like"/>
    <property type="match status" value="1"/>
</dbReference>
<dbReference type="PROSITE" id="PS50294">
    <property type="entry name" value="WD_REPEATS_REGION"/>
    <property type="match status" value="1"/>
</dbReference>
<dbReference type="InterPro" id="IPR000409">
    <property type="entry name" value="BEACH_dom"/>
</dbReference>
<accession>K1RNK0</accession>
<dbReference type="PROSITE" id="PS00678">
    <property type="entry name" value="WD_REPEATS_1"/>
    <property type="match status" value="1"/>
</dbReference>
<gene>
    <name evidence="2" type="ORF">CGI_10027298</name>
</gene>
<dbReference type="InParanoid" id="K1RNK0"/>
<dbReference type="SMART" id="SM00320">
    <property type="entry name" value="WD40"/>
    <property type="match status" value="5"/>
</dbReference>
<dbReference type="Gene3D" id="3.30.40.10">
    <property type="entry name" value="Zinc/RING finger domain, C3HC4 (zinc finger)"/>
    <property type="match status" value="1"/>
</dbReference>
<protein>
    <submittedName>
        <fullName evidence="2">WD repeat and FYVE domain-containing protein 3</fullName>
    </submittedName>
</protein>
<dbReference type="InterPro" id="IPR001680">
    <property type="entry name" value="WD40_rpt"/>
</dbReference>
<sequence length="3642" mass="410575">MRCTEMNYIKKLGTMGRSSADQRDHALGLTHLRKLFAEFRHPTRKATQEEQEYKLYNMIPLFVKVFGEVPASEMTEKFGDVLQFCSHLSKLMVTEIRRRASNQSTEAASCAIVTFLEMDSSETTGNGWMLLTALNLLSCGNQALIDCMTAASLPSTLVKCLYLFFDLPEIEDPDKCNPNSEFTAEERRALLQKIWVQILVHLCKHTSPAEELARKDDLSLLFSAITSWCPPHNAIWRKCAAEILMTLSRHGLTPTVVRYIHDKGCVRHCIENMQRIQELSPLELVDMFVTVFCFLKDSSEVSHVLLDDFKTCQGYVFLSDFLLRLERDDGEESQQALRNLVLLMGTLTTSGHSEIKPSQACSSSLFKMPGFAVPQPVGKGVSVRNIQAFQVLQSVFLKASTSVLCTVILDVISSIYHQDNANYFILEPQNTLSQFSEKIYTKPDDVQEKFFEILEFVIFDLNFVPYKELISISILIKSNQSLSVNIIKSCFSYEQQASTSVLCTVILDVISSIYHQDNANYFILEPQNTLSQFSEKIYTKPDDVQEKFFEILEFVIFDLNFVPYKELISISILIKSNHSASCTVLCFKTLHRILQFHPLFKDVFREVGMLEVIVTCLRRYAALFEPNEESEMKPISQEQREIGCLVMDCLTVLLSSNHSNANVFRECGGARCVHAMVQHPDCRQQALSIIQQLILSPQGDDDMATLLGLMHTSPVRSLQLKTHILKALLSVLRESHRSRTVFRKVNGFVYVMSLLLSMEGCLLDPPKLPWDSVERSAILGMLKTVFSTLTVAMRYEPANAKFFETQVQYDSLTEAVRLLGCFSDAVDIQPLFDTNIQENDTIVQEQSLDAEVDINRVVWEEFFWKSPENQFDEKLPLVLQSAAILIKFLYNMVLDTFDRPSACLQVQTDSPALKRFTMVQEEEKSRSLSLKRASTGSITFSVNIQCDLIIVHPGAVMSILHLLPAAELEGQLIKSLGVQSYIAELLKGILYTERNQQIMCDAGMPHQLLTLGYVALADDTHPLHPPFRAMFERLAAQALTPRDLRDFLRLGSPLNCRSIDEKVDGPKSMETSWTQSWPISRASSIDERKTPLQVENKLKTAGEAVPLTRVKCLVSMTTPKDARINGSAVTPAFVEFEMTTEGFGCLYLPSIAPQGPPTPSVVSGVVGVDSTVIGGIGTGERIFPPQSGMTFSTWFCVDKFSVIADAHPVRLLTIVRNLQGRDENLVCLSVTLTSKERSLIVSTQETQLPNAVTGLDQEPEPILNDNCVRFWCPELTQEGQWHHLVLIFHRAGIMKNSSVSLYVDAELVNTQKLHYISPNLGGGGTASPTAFTSVYAYIGSPPQLRRNSRLTWRQGPCHLMEDVISGSAISCLYKLGPTYVGSFQSTCIEDMEISSALAAEEKLVFGIHAHAVSQMTVLLIRKNYSKVDSKSIAKQLAMSAHDNATPIRIIHNSAGHLNGPARSLGAILIGYLGVRTFCPRPVAKMLENIGGASALLGLVAMATDVEELYAAVKALVCVVKSNKSILKDMERISGYQLLAMLYKKKQNLLNSHILHLTFSLIGTIDSGKESSVIPNKKAFQDLLCDLEVWHHAPFDLQRSLYEHFFELLTDSSDQSNNFQLMRDLGMVGRLLHILKDNQLTPATIRTISSVITVLLQGTPDPVSMLKLGQFIVSTLPSMSASEKQVVVNGISPTEDADGDTGASVYKIKMRNVCLEIILELLKDPSSGSNVVLEEIQKVLGFDWLLLFIQPHVHRSTVICALKVLLTILHNPASMQKFREGAPGGGWLSNTEPVLKQHVGVMLGLNISTKNTGQKRELNQEVCKVPGFTELQWLLPKHSNIPEVYFLMMALLLGQHVDKLPTDVELNLDKVWTVIFGVPASKPVSIAAKERHADLCPEAAMVILSMIRSMLNQDQEEVGGAWIQEYPVTLMQFFLFLYHNQPDFVHLSSTPEFISSLAATLFPYNIVDHDVTTPTEEFKPFPESESFVKVRTPEKDLPSLLTGHPARKYVVDFIRTIVVDSFSHHVSSKSSITLDVVLDASPETATRSQRREYQTEILTVIMEHLLAADVLLGDQAALPISSGGNYSNMANNVFYFASRLVDKVWQGVYSRETKEAFDFISKLISQAKKKSSGVSLDLIYKSLNRTVLYQLSRPINTVSGQTMVLDSLHKLTTNRTLIFGPKNYDTEFLVCLCYCLLQLTEEDPEKSMENLHGGKALRTTWHMTFPEEENGDLEANYSHYLKGSGVNEGHQLVVRAAKRVWEELYACKKPALEEVFKTQLNNIDSSSTSISSPDIFSVRGLIQEYASKVWVAYLDNERRCQTSYAERFPTQIQSTLQKVGSGVLRLATRKGKKELPLKVSPCSNVHMTDFISWTLSHIAIVKDLVELQHQQYLKAQEHMERYLLEEWTLRETDLLRERGLWGPPVGSRLRKWMLDMTEGPSRMMKKMIPNDMFYAHYPYRPDMEDSPLKYKIAMSYDSKEYFERFRSQTLVEPDVLPIMRGVEDTSDTDSVEEKFPDVSDITRMTKLLGRPSKQRQVDVDEESEDQSYPESLTDVEKSENQGEELRVEEGREGQPESPGPKTDNNQTILRILGEGEKITNIFRCARIQGLDTAEGLLLFGKEHFYVIDGFTMLRTREIRDIDSLPSDLHDPIIPKASKGSGTLKRLCSKFMYEDIREVHKRRYLLQPIAVEVFSADGRNYLLSFPRKLRNKVFAKFMSVATAMTDSAHQSVSGQKQGAKIEAGTGIISSLMGEKSVTQRWERGEINNFQYLMHLNTLAGRSYNDLMQYPVFPWIVADYDSEELDLYDEKTFRDLSKPMGAQTPGRLQQFKKRYQDWDDPQGETPPYHYGTHYSSAMIVASYLVRMEPFTQHFLSLQGGHFDLADRMFHSVRENWYSAAKNNMADVKELIPEFFYLPEFLKNSNNFDLGVKQSGVALHDVVLPPWAKDDPREFIRAHREAMESDFVSAHLHEWIDLIFGYKQQGPAAVESVNVFHHLFYEGNVDIYSIDDPLKKNATIGFINNFGQIPKQLFKKPHPQKRLALRLNESLPMGVVPSQDKLFFHNVDNLRPAKQAIKEVRSAVGQIIATDRIVMAVEQNKVLIPNTFQKFLSWGFSDRSVRIGTYDSEKVSQVYECLDNGEILCATCPDAKTYITGGTSCVVNVWESRQKRLTLKQPLYGHTEAVTCLASCQGYNMIVSGSRDRTCIIWDLSRLQFVRQLRGHSGPVAAVCINELTGDIASCSGTYLYLWSINGEEIACVNTAPPQNNQQILCLAMSQMYEWDSKNVILTGSKDGVVRMWSVEYVQVPKEEKRNLKVEEKSPSENKQKSTNQNDAFKDIQTAVDRLKALKDLKMENKELELGSSVDSESHMGTHAATHAAMLEHEDSVVSSVSNVTPHNEDAVSLNSEDRLSVKSSEPSIDTAIEADEDLDMQGDLIKGISDRSQSQPDLKDSLKENDIMVKSMSTDFEVITDSEVHGAPKTVEDLLRKYKGNHRNCLRDGFKWQRQLLFRSKLTMHTAFERDDNKEPAAITAIAVSKDHRTVFVGEDKGRVYNWTVTDQPGRVVADHWIKDDGVEKCHSCAIRFSFSERKHHCRNCGKVFCSKCSRYETEIRRLRILKPVRVCQACFNILRAQQAADAVSQNKV</sequence>
<feature type="compositionally biased region" description="Basic and acidic residues" evidence="1">
    <location>
        <begin position="2553"/>
        <end position="2573"/>
    </location>
</feature>
<dbReference type="InterPro" id="IPR013083">
    <property type="entry name" value="Znf_RING/FYVE/PHD"/>
</dbReference>
<dbReference type="Gene3D" id="2.130.10.10">
    <property type="entry name" value="YVTN repeat-like/Quinoprotein amine dehydrogenase"/>
    <property type="match status" value="1"/>
</dbReference>
<dbReference type="InterPro" id="IPR036372">
    <property type="entry name" value="BEACH_dom_sf"/>
</dbReference>
<evidence type="ECO:0000313" key="2">
    <source>
        <dbReference type="EMBL" id="EKC43200.1"/>
    </source>
</evidence>
<dbReference type="GO" id="GO:0046872">
    <property type="term" value="F:metal ion binding"/>
    <property type="evidence" value="ECO:0007669"/>
    <property type="project" value="InterPro"/>
</dbReference>
<dbReference type="InterPro" id="IPR023362">
    <property type="entry name" value="PH-BEACH_dom"/>
</dbReference>
<dbReference type="SUPFAM" id="SSF48371">
    <property type="entry name" value="ARM repeat"/>
    <property type="match status" value="2"/>
</dbReference>
<dbReference type="InterPro" id="IPR016024">
    <property type="entry name" value="ARM-type_fold"/>
</dbReference>
<dbReference type="FunFam" id="1.10.1540.10:FF:000002">
    <property type="entry name" value="WD repeat and FYVE domain containing 3"/>
    <property type="match status" value="1"/>
</dbReference>
<dbReference type="CDD" id="cd15719">
    <property type="entry name" value="FYVE_WDFY3"/>
    <property type="match status" value="1"/>
</dbReference>
<dbReference type="SUPFAM" id="SSF50729">
    <property type="entry name" value="PH domain-like"/>
    <property type="match status" value="1"/>
</dbReference>
<dbReference type="InterPro" id="IPR015943">
    <property type="entry name" value="WD40/YVTN_repeat-like_dom_sf"/>
</dbReference>
<dbReference type="Pfam" id="PF15787">
    <property type="entry name" value="DUF4704"/>
    <property type="match status" value="1"/>
</dbReference>
<dbReference type="Gene3D" id="1.25.10.10">
    <property type="entry name" value="Leucine-rich Repeat Variant"/>
    <property type="match status" value="1"/>
</dbReference>
<dbReference type="PROSITE" id="PS50178">
    <property type="entry name" value="ZF_FYVE"/>
    <property type="match status" value="1"/>
</dbReference>
<dbReference type="InterPro" id="IPR011011">
    <property type="entry name" value="Znf_FYVE_PHD"/>
</dbReference>
<dbReference type="Pfam" id="PF00400">
    <property type="entry name" value="WD40"/>
    <property type="match status" value="2"/>
</dbReference>
<dbReference type="InterPro" id="IPR013320">
    <property type="entry name" value="ConA-like_dom_sf"/>
</dbReference>
<name>K1RNK0_MAGGI</name>
<dbReference type="InterPro" id="IPR019775">
    <property type="entry name" value="WD40_repeat_CS"/>
</dbReference>
<feature type="region of interest" description="Disordered" evidence="1">
    <location>
        <begin position="2528"/>
        <end position="2585"/>
    </location>
</feature>
<dbReference type="Gene3D" id="2.30.29.30">
    <property type="entry name" value="Pleckstrin-homology domain (PH domain)/Phosphotyrosine-binding domain (PTB)"/>
    <property type="match status" value="1"/>
</dbReference>
<dbReference type="Pfam" id="PF01363">
    <property type="entry name" value="FYVE"/>
    <property type="match status" value="1"/>
</dbReference>
<dbReference type="InterPro" id="IPR011989">
    <property type="entry name" value="ARM-like"/>
</dbReference>
<dbReference type="PANTHER" id="PTHR46108:SF4">
    <property type="entry name" value="BLUE CHEESE"/>
    <property type="match status" value="1"/>
</dbReference>
<dbReference type="CDD" id="cd06071">
    <property type="entry name" value="Beach"/>
    <property type="match status" value="1"/>
</dbReference>
<dbReference type="InterPro" id="IPR056252">
    <property type="entry name" value="Alfy-like_Arm-like"/>
</dbReference>
<dbReference type="HOGENOM" id="CLU_000175_5_0_1"/>
<dbReference type="SUPFAM" id="SSF57903">
    <property type="entry name" value="FYVE/PHD zinc finger"/>
    <property type="match status" value="1"/>
</dbReference>
<dbReference type="InterPro" id="IPR031570">
    <property type="entry name" value="NBEA/BDCP_DUF4704"/>
</dbReference>
<dbReference type="InterPro" id="IPR000306">
    <property type="entry name" value="Znf_FYVE"/>
</dbReference>
<dbReference type="Gene3D" id="1.10.1540.10">
    <property type="entry name" value="BEACH domain"/>
    <property type="match status" value="1"/>
</dbReference>
<dbReference type="PROSITE" id="PS50082">
    <property type="entry name" value="WD_REPEATS_2"/>
    <property type="match status" value="2"/>
</dbReference>
<dbReference type="FunCoup" id="K1RNK0">
    <property type="interactions" value="841"/>
</dbReference>
<dbReference type="Pfam" id="PF02138">
    <property type="entry name" value="Beach"/>
    <property type="match status" value="1"/>
</dbReference>
<evidence type="ECO:0000256" key="1">
    <source>
        <dbReference type="SAM" id="MobiDB-lite"/>
    </source>
</evidence>
<dbReference type="PROSITE" id="PS50197">
    <property type="entry name" value="BEACH"/>
    <property type="match status" value="1"/>
</dbReference>
<dbReference type="SUPFAM" id="SSF81837">
    <property type="entry name" value="BEACH domain"/>
    <property type="match status" value="1"/>
</dbReference>
<dbReference type="CDD" id="cd01201">
    <property type="entry name" value="PH_BEACH"/>
    <property type="match status" value="1"/>
</dbReference>